<proteinExistence type="predicted"/>
<protein>
    <submittedName>
        <fullName evidence="2">Phage major capsid protein</fullName>
    </submittedName>
</protein>
<evidence type="ECO:0000256" key="1">
    <source>
        <dbReference type="ARBA" id="ARBA00004328"/>
    </source>
</evidence>
<comment type="subcellular location">
    <subcellularLocation>
        <location evidence="1">Virion</location>
    </subcellularLocation>
</comment>
<dbReference type="EMBL" id="CP102774">
    <property type="protein sequence ID" value="UZF88103.1"/>
    <property type="molecule type" value="Genomic_DNA"/>
</dbReference>
<reference evidence="2" key="1">
    <citation type="submission" date="2022-08" db="EMBL/GenBank/DDBJ databases">
        <title>Complete Genome Sequences of 2 Bosea sp. soil isolates.</title>
        <authorList>
            <person name="Alvarez Arevalo M."/>
            <person name="Sterndorff E.B."/>
            <person name="Faurdal D."/>
            <person name="Joergensen T.S."/>
            <person name="Weber T."/>
        </authorList>
    </citation>
    <scope>NUCLEOTIDE SEQUENCE</scope>
    <source>
        <strain evidence="2">NBC_00436</strain>
    </source>
</reference>
<sequence>MPAEHAVRTEPGHLVQRGADARIKAVETKSADASKLADRLDKLEAKANRLPASNDNQTDAALETKAFTDFLRTGQIDQKSLTVANDAPNYVLAPEDRASEFIRNLVQFSPVRAIADVKSAGSHIDIVTTNLDRTQGTISIVSPRPSR</sequence>
<dbReference type="AlphaFoldDB" id="A0A9E7ZNI2"/>
<organism evidence="2">
    <name type="scientific">Bosea sp. NBC_00436</name>
    <dbReference type="NCBI Taxonomy" id="2969620"/>
    <lineage>
        <taxon>Bacteria</taxon>
        <taxon>Pseudomonadati</taxon>
        <taxon>Pseudomonadota</taxon>
        <taxon>Alphaproteobacteria</taxon>
        <taxon>Hyphomicrobiales</taxon>
        <taxon>Boseaceae</taxon>
        <taxon>Bosea</taxon>
    </lineage>
</organism>
<name>A0A9E7ZNI2_9HYPH</name>
<evidence type="ECO:0000313" key="2">
    <source>
        <dbReference type="EMBL" id="UZF88103.1"/>
    </source>
</evidence>
<accession>A0A9E7ZNI2</accession>
<gene>
    <name evidence="2" type="ORF">NWE54_04755</name>
</gene>
<dbReference type="InterPro" id="IPR024455">
    <property type="entry name" value="Phage_capsid"/>
</dbReference>
<dbReference type="NCBIfam" id="TIGR01554">
    <property type="entry name" value="major_cap_HK97"/>
    <property type="match status" value="1"/>
</dbReference>